<dbReference type="InterPro" id="IPR056866">
    <property type="entry name" value="Znf_WRKY19"/>
</dbReference>
<proteinExistence type="predicted"/>
<dbReference type="EMBL" id="OA569372">
    <property type="protein sequence ID" value="CAD7202437.1"/>
    <property type="molecule type" value="Genomic_DNA"/>
</dbReference>
<sequence>MTQVKSSSIDGLNNPINNEIQHHSSISNKIALSSCPQIKQEISEEADLVEDVNNQVQFYDPCVGTMRTIPNVFTSKDKPKFLVRTLISHCSVFSTYPDTLLLSFSTYPVTSLLSFSTYPVTSLLSFSTYPDTALLSFSTYPDTPLLLSFSTYPDTSLLSFSTYPDTPLLSFYTYPDTPLLNFSTYPDTPLLSFSIYPHTPLLSFSIYPHTLLLSFSIYPDTPLLSFSIYPDTPLLSFSIYPDTPLLSFSIYPDTPLLSFSIYPDTPLLSFSIYPDTPLLSFPLSPMPRCSVFTLSPMPRCSVFTLTLISRCLVFYLPLSAAIYAEQSNQEQYTLYDTNLGQNWEKKFTRLTGHGGIGPKCKAADCPKSALKGGFCMSHGGIGRICKVEGCLKNVGLQNDGRPLQVGYSSSQISTRSCYTLNFPVITLCLLTPHGCHAISATVSKTEFVSRNQSGALIGATASKTEFVSRNQSGALIGELYGLMSLGGASENDIHPRPQNFLLSVSNPHMACLVCSWSELDLRMGGPKAVFHTLRENVGTFPINADNPYVLPERIRVTHIVIAGDVVEWRHGCDIARNDYVIGKTQVDKVKDITVSRNTGIVTLERRSGGGEEISTCAVAGGKERNRQPIREQGP</sequence>
<dbReference type="AlphaFoldDB" id="A0A7R8VQ43"/>
<dbReference type="Pfam" id="PF24906">
    <property type="entry name" value="Zf_WRKY19"/>
    <property type="match status" value="1"/>
</dbReference>
<reference evidence="2" key="1">
    <citation type="submission" date="2020-11" db="EMBL/GenBank/DDBJ databases">
        <authorList>
            <person name="Tran Van P."/>
        </authorList>
    </citation>
    <scope>NUCLEOTIDE SEQUENCE</scope>
</reference>
<feature type="domain" description="WRKY19-like zinc finger" evidence="1">
    <location>
        <begin position="357"/>
        <end position="380"/>
    </location>
</feature>
<gene>
    <name evidence="2" type="ORF">TDIB3V08_LOCUS8619</name>
</gene>
<evidence type="ECO:0000313" key="2">
    <source>
        <dbReference type="EMBL" id="CAD7202437.1"/>
    </source>
</evidence>
<protein>
    <recommendedName>
        <fullName evidence="1">WRKY19-like zinc finger domain-containing protein</fullName>
    </recommendedName>
</protein>
<organism evidence="2">
    <name type="scientific">Timema douglasi</name>
    <name type="common">Walking stick</name>
    <dbReference type="NCBI Taxonomy" id="61478"/>
    <lineage>
        <taxon>Eukaryota</taxon>
        <taxon>Metazoa</taxon>
        <taxon>Ecdysozoa</taxon>
        <taxon>Arthropoda</taxon>
        <taxon>Hexapoda</taxon>
        <taxon>Insecta</taxon>
        <taxon>Pterygota</taxon>
        <taxon>Neoptera</taxon>
        <taxon>Polyneoptera</taxon>
        <taxon>Phasmatodea</taxon>
        <taxon>Timematodea</taxon>
        <taxon>Timematoidea</taxon>
        <taxon>Timematidae</taxon>
        <taxon>Timema</taxon>
    </lineage>
</organism>
<name>A0A7R8VQ43_TIMDO</name>
<evidence type="ECO:0000259" key="1">
    <source>
        <dbReference type="Pfam" id="PF24906"/>
    </source>
</evidence>
<accession>A0A7R8VQ43</accession>